<sequence>MKKTIFSCALTLALAWSAAAAEGLFETVVRASGATKEAAVANALDEAIRKNLGTLLSGAEELAGDRLKERLVQFSRGTATRYEVLESGQDENGVVLIVKVTVDPQAVREAARTIRKGGTSGGLARRSTPLLDAGQDGLHTFFQSLDLARFLDVRIEDRTLDVRKGLLTAGVALSLNEARFERDFSEPLARLMDRVANSAGLASELAEEYKTPSERSAAVFYLLGPNLSFRAWTLPAAFLDAARRGARLNDFGRATLRTHRRAWLHFSLRDASGSELERLPVPLNLSNVLLFSDRRSETGNPWFFAGIEERKDRNQLSLIAAPLFGAASGRGYAFFREHRQPFEFRLPQSQLTRVSDITVSLELER</sequence>
<name>A0AB94IXU0_9BACT</name>
<dbReference type="EMBL" id="FP929056">
    <property type="protein sequence ID" value="CBL28551.1"/>
    <property type="molecule type" value="Genomic_DNA"/>
</dbReference>
<evidence type="ECO:0000313" key="3">
    <source>
        <dbReference type="Proteomes" id="UP000008957"/>
    </source>
</evidence>
<reference evidence="3" key="1">
    <citation type="submission" date="2010-03" db="EMBL/GenBank/DDBJ databases">
        <title>The genome sequence of Synergistetes sp. SGP1.</title>
        <authorList>
            <consortium name="metaHIT consortium -- http://www.metahit.eu/"/>
            <person name="Pajon A."/>
            <person name="Turner K."/>
            <person name="Parkhill J."/>
            <person name="Wade W."/>
            <person name="Vartoukian S."/>
        </authorList>
    </citation>
    <scope>NUCLEOTIDE SEQUENCE [LARGE SCALE GENOMIC DNA]</scope>
    <source>
        <strain evidence="3">SGP1</strain>
    </source>
</reference>
<accession>A0AB94IXU0</accession>
<keyword evidence="3" id="KW-1185">Reference proteome</keyword>
<dbReference type="RefSeq" id="WP_015556698.1">
    <property type="nucleotide sequence ID" value="NC_021038.1"/>
</dbReference>
<evidence type="ECO:0000256" key="1">
    <source>
        <dbReference type="SAM" id="SignalP"/>
    </source>
</evidence>
<dbReference type="KEGG" id="sbr:SY1_15410"/>
<reference evidence="2 3" key="2">
    <citation type="submission" date="2010-03" db="EMBL/GenBank/DDBJ databases">
        <authorList>
            <person name="Pajon A."/>
        </authorList>
    </citation>
    <scope>NUCLEOTIDE SEQUENCE [LARGE SCALE GENOMIC DNA]</scope>
    <source>
        <strain evidence="2 3">SGP1</strain>
    </source>
</reference>
<dbReference type="Proteomes" id="UP000008957">
    <property type="component" value="Chromosome"/>
</dbReference>
<gene>
    <name evidence="2" type="ORF">SY1_15410</name>
</gene>
<evidence type="ECO:0000313" key="2">
    <source>
        <dbReference type="EMBL" id="CBL28551.1"/>
    </source>
</evidence>
<feature type="signal peptide" evidence="1">
    <location>
        <begin position="1"/>
        <end position="21"/>
    </location>
</feature>
<protein>
    <submittedName>
        <fullName evidence="2">Uncharacterized protein</fullName>
    </submittedName>
</protein>
<keyword evidence="1" id="KW-0732">Signal</keyword>
<proteinExistence type="predicted"/>
<organism evidence="2 3">
    <name type="scientific">Fretibacterium fastidiosum</name>
    <dbReference type="NCBI Taxonomy" id="651822"/>
    <lineage>
        <taxon>Bacteria</taxon>
        <taxon>Thermotogati</taxon>
        <taxon>Synergistota</taxon>
        <taxon>Synergistia</taxon>
        <taxon>Synergistales</taxon>
        <taxon>Aminobacteriaceae</taxon>
        <taxon>Fretibacterium</taxon>
    </lineage>
</organism>
<feature type="chain" id="PRO_5044491906" evidence="1">
    <location>
        <begin position="22"/>
        <end position="365"/>
    </location>
</feature>
<dbReference type="AlphaFoldDB" id="A0AB94IXU0"/>